<keyword evidence="5" id="KW-1185">Reference proteome</keyword>
<evidence type="ECO:0000313" key="2">
    <source>
        <dbReference type="EMBL" id="MDP8084799.1"/>
    </source>
</evidence>
<dbReference type="EMBL" id="FOBN01000005">
    <property type="protein sequence ID" value="SEM11650.1"/>
    <property type="molecule type" value="Genomic_DNA"/>
</dbReference>
<evidence type="ECO:0000313" key="3">
    <source>
        <dbReference type="EMBL" id="SEM11650.1"/>
    </source>
</evidence>
<dbReference type="OrthoDB" id="514127at2"/>
<reference evidence="2 5" key="3">
    <citation type="journal article" date="2023" name="Front. Microbiol.">
        <title>Phylogeography and host specificity of Pasteurellaceae pathogenic to sea-farmed fish in the north-east Atlantic.</title>
        <authorList>
            <person name="Gulla S."/>
            <person name="Colquhoun D.J."/>
            <person name="Olsen A.B."/>
            <person name="Spilsberg B."/>
            <person name="Lagesen K."/>
            <person name="Aakesson C.P."/>
            <person name="Strom S."/>
            <person name="Manji F."/>
            <person name="Birkbeck T.H."/>
            <person name="Nilsen H.K."/>
        </authorList>
    </citation>
    <scope>NUCLEOTIDE SEQUENCE [LARGE SCALE GENOMIC DNA]</scope>
    <source>
        <strain evidence="2 5">VIO11850</strain>
    </source>
</reference>
<reference evidence="4" key="2">
    <citation type="submission" date="2016-10" db="EMBL/GenBank/DDBJ databases">
        <authorList>
            <person name="Varghese N."/>
            <person name="Submissions S."/>
        </authorList>
    </citation>
    <scope>NUCLEOTIDE SEQUENCE [LARGE SCALE GENOMIC DNA]</scope>
    <source>
        <strain evidence="4">DSM 24204</strain>
    </source>
</reference>
<protein>
    <submittedName>
        <fullName evidence="2">YcxB family protein</fullName>
    </submittedName>
    <submittedName>
        <fullName evidence="3">YcxB-like protein</fullName>
    </submittedName>
</protein>
<dbReference type="GeneID" id="83544441"/>
<keyword evidence="1" id="KW-0812">Transmembrane</keyword>
<gene>
    <name evidence="2" type="ORF">QJT92_02465</name>
    <name evidence="3" type="ORF">SAMN05444853_10580</name>
</gene>
<accession>A0A1H7VR57</accession>
<feature type="transmembrane region" description="Helical" evidence="1">
    <location>
        <begin position="59"/>
        <end position="81"/>
    </location>
</feature>
<organism evidence="3 4">
    <name type="scientific">Phocoenobacter skyensis</name>
    <dbReference type="NCBI Taxonomy" id="97481"/>
    <lineage>
        <taxon>Bacteria</taxon>
        <taxon>Pseudomonadati</taxon>
        <taxon>Pseudomonadota</taxon>
        <taxon>Gammaproteobacteria</taxon>
        <taxon>Pasteurellales</taxon>
        <taxon>Pasteurellaceae</taxon>
        <taxon>Phocoenobacter</taxon>
    </lineage>
</organism>
<name>A0A1H7VR57_9PAST</name>
<evidence type="ECO:0000313" key="5">
    <source>
        <dbReference type="Proteomes" id="UP001224812"/>
    </source>
</evidence>
<dbReference type="EMBL" id="JASAVS010000003">
    <property type="protein sequence ID" value="MDP8084799.1"/>
    <property type="molecule type" value="Genomic_DNA"/>
</dbReference>
<keyword evidence="1" id="KW-1133">Transmembrane helix</keyword>
<reference evidence="3" key="1">
    <citation type="submission" date="2016-10" db="EMBL/GenBank/DDBJ databases">
        <authorList>
            <person name="de Groot N.N."/>
        </authorList>
    </citation>
    <scope>NUCLEOTIDE SEQUENCE [LARGE SCALE GENOMIC DNA]</scope>
    <source>
        <strain evidence="3">DSM 24204</strain>
    </source>
</reference>
<proteinExistence type="predicted"/>
<feature type="transmembrane region" description="Helical" evidence="1">
    <location>
        <begin position="34"/>
        <end position="53"/>
    </location>
</feature>
<dbReference type="STRING" id="97481.SAMN05444853_10580"/>
<dbReference type="Proteomes" id="UP001224812">
    <property type="component" value="Unassembled WGS sequence"/>
</dbReference>
<keyword evidence="1" id="KW-0472">Membrane</keyword>
<evidence type="ECO:0000256" key="1">
    <source>
        <dbReference type="SAM" id="Phobius"/>
    </source>
</evidence>
<dbReference type="Proteomes" id="UP000198883">
    <property type="component" value="Unassembled WGS sequence"/>
</dbReference>
<sequence>MKEIEITYLPKIKDYLDAYTTYEQQTLGYKIDKVVAVSLILFGFLLAIYTFYFHLTNEFIMYSVLFVLIGILDFIGIFDLGKFVYLMRLKMTSKFNCQQKIIFSETGIYYEMLNIKSQLEWTFYTDFLENETTLILIYGKRQYSVIPKSSFKDNDFIVLKDFLLKKFTNKVKI</sequence>
<evidence type="ECO:0000313" key="4">
    <source>
        <dbReference type="Proteomes" id="UP000198883"/>
    </source>
</evidence>
<dbReference type="RefSeq" id="WP_090920962.1">
    <property type="nucleotide sequence ID" value="NZ_CP016180.1"/>
</dbReference>
<dbReference type="AlphaFoldDB" id="A0A1H7VR57"/>